<name>A0A933KZ70_9HYPH</name>
<evidence type="ECO:0000256" key="1">
    <source>
        <dbReference type="ARBA" id="ARBA00001974"/>
    </source>
</evidence>
<feature type="compositionally biased region" description="Polar residues" evidence="10">
    <location>
        <begin position="486"/>
        <end position="496"/>
    </location>
</feature>
<evidence type="ECO:0000256" key="2">
    <source>
        <dbReference type="ARBA" id="ARBA00004950"/>
    </source>
</evidence>
<comment type="caution">
    <text evidence="13">The sequence shown here is derived from an EMBL/GenBank/DDBJ whole genome shotgun (WGS) entry which is preliminary data.</text>
</comment>
<keyword evidence="7" id="KW-0274">FAD</keyword>
<dbReference type="AlphaFoldDB" id="A0A933KZ70"/>
<dbReference type="GO" id="GO:0008734">
    <property type="term" value="F:L-aspartate oxidase activity"/>
    <property type="evidence" value="ECO:0007669"/>
    <property type="project" value="UniProtKB-EC"/>
</dbReference>
<dbReference type="Proteomes" id="UP000782610">
    <property type="component" value="Unassembled WGS sequence"/>
</dbReference>
<keyword evidence="8 13" id="KW-0560">Oxidoreductase</keyword>
<dbReference type="GO" id="GO:0034628">
    <property type="term" value="P:'de novo' NAD+ biosynthetic process from L-aspartate"/>
    <property type="evidence" value="ECO:0007669"/>
    <property type="project" value="TreeGrafter"/>
</dbReference>
<dbReference type="InterPro" id="IPR015939">
    <property type="entry name" value="Fum_Rdtase/Succ_DH_flav-like_C"/>
</dbReference>
<reference evidence="13" key="1">
    <citation type="submission" date="2020-07" db="EMBL/GenBank/DDBJ databases">
        <title>Huge and variable diversity of episymbiotic CPR bacteria and DPANN archaea in groundwater ecosystems.</title>
        <authorList>
            <person name="He C.Y."/>
            <person name="Keren R."/>
            <person name="Whittaker M."/>
            <person name="Farag I.F."/>
            <person name="Doudna J."/>
            <person name="Cate J.H.D."/>
            <person name="Banfield J.F."/>
        </authorList>
    </citation>
    <scope>NUCLEOTIDE SEQUENCE</scope>
    <source>
        <strain evidence="13">NC_groundwater_1586_Pr3_B-0.1um_66_15</strain>
    </source>
</reference>
<dbReference type="SUPFAM" id="SSF46977">
    <property type="entry name" value="Succinate dehydrogenase/fumarate reductase flavoprotein C-terminal domain"/>
    <property type="match status" value="1"/>
</dbReference>
<evidence type="ECO:0000256" key="7">
    <source>
        <dbReference type="ARBA" id="ARBA00022827"/>
    </source>
</evidence>
<dbReference type="Pfam" id="PF00890">
    <property type="entry name" value="FAD_binding_2"/>
    <property type="match status" value="1"/>
</dbReference>
<dbReference type="EMBL" id="JACRAF010000018">
    <property type="protein sequence ID" value="MBI4921309.1"/>
    <property type="molecule type" value="Genomic_DNA"/>
</dbReference>
<protein>
    <recommendedName>
        <fullName evidence="4">L-aspartate oxidase</fullName>
        <ecNumber evidence="4">1.4.3.16</ecNumber>
    </recommendedName>
</protein>
<organism evidence="13 14">
    <name type="scientific">Devosia nanyangense</name>
    <dbReference type="NCBI Taxonomy" id="1228055"/>
    <lineage>
        <taxon>Bacteria</taxon>
        <taxon>Pseudomonadati</taxon>
        <taxon>Pseudomonadota</taxon>
        <taxon>Alphaproteobacteria</taxon>
        <taxon>Hyphomicrobiales</taxon>
        <taxon>Devosiaceae</taxon>
        <taxon>Devosia</taxon>
    </lineage>
</organism>
<dbReference type="Gene3D" id="1.20.58.100">
    <property type="entry name" value="Fumarate reductase/succinate dehydrogenase flavoprotein-like, C-terminal domain"/>
    <property type="match status" value="1"/>
</dbReference>
<keyword evidence="6" id="KW-0662">Pyridine nucleotide biosynthesis</keyword>
<evidence type="ECO:0000259" key="12">
    <source>
        <dbReference type="Pfam" id="PF02910"/>
    </source>
</evidence>
<comment type="pathway">
    <text evidence="2">Cofactor biosynthesis; NAD(+) biosynthesis; iminoaspartate from L-aspartate (oxidase route): step 1/1.</text>
</comment>
<dbReference type="Gene3D" id="3.50.50.60">
    <property type="entry name" value="FAD/NAD(P)-binding domain"/>
    <property type="match status" value="1"/>
</dbReference>
<evidence type="ECO:0000256" key="9">
    <source>
        <dbReference type="ARBA" id="ARBA00048305"/>
    </source>
</evidence>
<dbReference type="PANTHER" id="PTHR42716:SF2">
    <property type="entry name" value="L-ASPARTATE OXIDASE, CHLOROPLASTIC"/>
    <property type="match status" value="1"/>
</dbReference>
<evidence type="ECO:0000256" key="8">
    <source>
        <dbReference type="ARBA" id="ARBA00023002"/>
    </source>
</evidence>
<gene>
    <name evidence="13" type="ORF">HY834_06130</name>
</gene>
<evidence type="ECO:0000313" key="13">
    <source>
        <dbReference type="EMBL" id="MBI4921309.1"/>
    </source>
</evidence>
<dbReference type="InterPro" id="IPR003953">
    <property type="entry name" value="FAD-dep_OxRdtase_2_FAD-bd"/>
</dbReference>
<dbReference type="PANTHER" id="PTHR42716">
    <property type="entry name" value="L-ASPARTATE OXIDASE"/>
    <property type="match status" value="1"/>
</dbReference>
<evidence type="ECO:0000256" key="6">
    <source>
        <dbReference type="ARBA" id="ARBA00022642"/>
    </source>
</evidence>
<dbReference type="Pfam" id="PF02910">
    <property type="entry name" value="Succ_DH_flav_C"/>
    <property type="match status" value="1"/>
</dbReference>
<dbReference type="InterPro" id="IPR036188">
    <property type="entry name" value="FAD/NAD-bd_sf"/>
</dbReference>
<evidence type="ECO:0000256" key="4">
    <source>
        <dbReference type="ARBA" id="ARBA00012173"/>
    </source>
</evidence>
<evidence type="ECO:0000256" key="10">
    <source>
        <dbReference type="SAM" id="MobiDB-lite"/>
    </source>
</evidence>
<evidence type="ECO:0000313" key="14">
    <source>
        <dbReference type="Proteomes" id="UP000782610"/>
    </source>
</evidence>
<dbReference type="InterPro" id="IPR027477">
    <property type="entry name" value="Succ_DH/fumarate_Rdtase_cat_sf"/>
</dbReference>
<dbReference type="EC" id="1.4.3.16" evidence="4"/>
<dbReference type="SUPFAM" id="SSF51905">
    <property type="entry name" value="FAD/NAD(P)-binding domain"/>
    <property type="match status" value="1"/>
</dbReference>
<accession>A0A933KZ70</accession>
<dbReference type="InterPro" id="IPR005288">
    <property type="entry name" value="NadB"/>
</dbReference>
<feature type="domain" description="FAD-dependent oxidoreductase 2 FAD-binding" evidence="11">
    <location>
        <begin position="8"/>
        <end position="381"/>
    </location>
</feature>
<dbReference type="PRINTS" id="PR00368">
    <property type="entry name" value="FADPNR"/>
</dbReference>
<comment type="cofactor">
    <cofactor evidence="1">
        <name>FAD</name>
        <dbReference type="ChEBI" id="CHEBI:57692"/>
    </cofactor>
</comment>
<sequence>MAGTGDRIVIVGGGIAGLATALHLAPMPVTLIAGGGLGGECSTRLAQGGVAAAMGPDDSAALHAADTLEAAAGLGDAAVAERVTRAAPIAIDWLIRLGVQFDRDAAGAALVLGLEAAHGRRRILHAGGDRTGQRILDTLVDAVRAAPSISVLENVWADSLALGTSGEVVGVHLRQAEVAFHTGSVFYPARAVVLSTGGIGGLYGATTNPLGSTGSGLLLAARAGAVLRDLEFVQFHPTAISVGRDPMPLATEALRGEGACLINGAGEPVMADVPGADLAPRDIVAATLFARIARGEDVFLELPEDLARGLAHRFPGVAALCAANGVDLARRRIPVRPAAHYHMGGVRVAGNGRTSVAGLWACGEVASTGLHGANRLASNSLVEALVYARWIAEDLQSAAAGSKPPKVVPPSHRGGATGHAAPWLRALMDRCVGVARDDAGLREAVCDLASAAFGRDGDDHTLTALLIAVSALNRRESRGAHRRHPQTSAEGRSSEWTLAEVRAQVLELTSGEPALQEAS</sequence>
<feature type="domain" description="Fumarate reductase/succinate dehydrogenase flavoprotein-like C-terminal" evidence="12">
    <location>
        <begin position="463"/>
        <end position="484"/>
    </location>
</feature>
<dbReference type="Gene3D" id="3.90.700.10">
    <property type="entry name" value="Succinate dehydrogenase/fumarate reductase flavoprotein, catalytic domain"/>
    <property type="match status" value="1"/>
</dbReference>
<comment type="catalytic activity">
    <reaction evidence="9">
        <text>L-aspartate + O2 = iminosuccinate + H2O2</text>
        <dbReference type="Rhea" id="RHEA:25876"/>
        <dbReference type="ChEBI" id="CHEBI:15379"/>
        <dbReference type="ChEBI" id="CHEBI:16240"/>
        <dbReference type="ChEBI" id="CHEBI:29991"/>
        <dbReference type="ChEBI" id="CHEBI:77875"/>
        <dbReference type="EC" id="1.4.3.16"/>
    </reaction>
    <physiologicalReaction direction="left-to-right" evidence="9">
        <dbReference type="Rhea" id="RHEA:25877"/>
    </physiologicalReaction>
</comment>
<dbReference type="SUPFAM" id="SSF56425">
    <property type="entry name" value="Succinate dehydrogenase/fumarate reductase flavoprotein, catalytic domain"/>
    <property type="match status" value="1"/>
</dbReference>
<dbReference type="InterPro" id="IPR037099">
    <property type="entry name" value="Fum_R/Succ_DH_flav-like_C_sf"/>
</dbReference>
<evidence type="ECO:0000256" key="3">
    <source>
        <dbReference type="ARBA" id="ARBA00008562"/>
    </source>
</evidence>
<evidence type="ECO:0000259" key="11">
    <source>
        <dbReference type="Pfam" id="PF00890"/>
    </source>
</evidence>
<feature type="region of interest" description="Disordered" evidence="10">
    <location>
        <begin position="476"/>
        <end position="496"/>
    </location>
</feature>
<comment type="similarity">
    <text evidence="3">Belongs to the FAD-dependent oxidoreductase 2 family. NadB subfamily.</text>
</comment>
<proteinExistence type="inferred from homology"/>
<keyword evidence="5" id="KW-0285">Flavoprotein</keyword>
<evidence type="ECO:0000256" key="5">
    <source>
        <dbReference type="ARBA" id="ARBA00022630"/>
    </source>
</evidence>
<dbReference type="NCBIfam" id="NF005701">
    <property type="entry name" value="PRK07512.1"/>
    <property type="match status" value="1"/>
</dbReference>